<dbReference type="STRING" id="1156985.SAMN04488118_1134"/>
<dbReference type="PANTHER" id="PTHR12526">
    <property type="entry name" value="GLYCOSYLTRANSFERASE"/>
    <property type="match status" value="1"/>
</dbReference>
<accession>A0A1G5RCJ1</accession>
<dbReference type="SUPFAM" id="SSF53756">
    <property type="entry name" value="UDP-Glycosyltransferase/glycogen phosphorylase"/>
    <property type="match status" value="1"/>
</dbReference>
<dbReference type="OrthoDB" id="9790710at2"/>
<proteinExistence type="predicted"/>
<dbReference type="SUPFAM" id="SSF48452">
    <property type="entry name" value="TPR-like"/>
    <property type="match status" value="1"/>
</dbReference>
<dbReference type="EMBL" id="FMWG01000013">
    <property type="protein sequence ID" value="SCZ71822.1"/>
    <property type="molecule type" value="Genomic_DNA"/>
</dbReference>
<dbReference type="Gene3D" id="3.40.50.2000">
    <property type="entry name" value="Glycogen Phosphorylase B"/>
    <property type="match status" value="2"/>
</dbReference>
<dbReference type="GO" id="GO:0016740">
    <property type="term" value="F:transferase activity"/>
    <property type="evidence" value="ECO:0007669"/>
    <property type="project" value="UniProtKB-KW"/>
</dbReference>
<keyword evidence="1" id="KW-0808">Transferase</keyword>
<dbReference type="AlphaFoldDB" id="A0A1G5RCJ1"/>
<keyword evidence="2" id="KW-1185">Reference proteome</keyword>
<gene>
    <name evidence="1" type="ORF">SAMN04488118_1134</name>
</gene>
<evidence type="ECO:0000313" key="2">
    <source>
        <dbReference type="Proteomes" id="UP000198767"/>
    </source>
</evidence>
<dbReference type="PANTHER" id="PTHR12526:SF630">
    <property type="entry name" value="GLYCOSYLTRANSFERASE"/>
    <property type="match status" value="1"/>
</dbReference>
<dbReference type="InterPro" id="IPR011990">
    <property type="entry name" value="TPR-like_helical_dom_sf"/>
</dbReference>
<dbReference type="Pfam" id="PF13692">
    <property type="entry name" value="Glyco_trans_1_4"/>
    <property type="match status" value="1"/>
</dbReference>
<dbReference type="RefSeq" id="WP_157844001.1">
    <property type="nucleotide sequence ID" value="NZ_FMWG01000013.1"/>
</dbReference>
<organism evidence="1 2">
    <name type="scientific">Epibacterium ulvae</name>
    <dbReference type="NCBI Taxonomy" id="1156985"/>
    <lineage>
        <taxon>Bacteria</taxon>
        <taxon>Pseudomonadati</taxon>
        <taxon>Pseudomonadota</taxon>
        <taxon>Alphaproteobacteria</taxon>
        <taxon>Rhodobacterales</taxon>
        <taxon>Roseobacteraceae</taxon>
        <taxon>Epibacterium</taxon>
    </lineage>
</organism>
<dbReference type="Proteomes" id="UP000198767">
    <property type="component" value="Unassembled WGS sequence"/>
</dbReference>
<name>A0A1G5RCJ1_9RHOB</name>
<dbReference type="Gene3D" id="1.25.40.10">
    <property type="entry name" value="Tetratricopeptide repeat domain"/>
    <property type="match status" value="1"/>
</dbReference>
<evidence type="ECO:0000313" key="1">
    <source>
        <dbReference type="EMBL" id="SCZ71822.1"/>
    </source>
</evidence>
<sequence length="777" mass="84890">MDDGNLLEDVAQVRRQVIALCSKKRFSAAQMFLVGSGQLPDLAPGLWEHIARSAAQAGHDPIAQAIRAEIWAAGGSHEGLTLDEAAYALKNNQAQAAIFTLESAFGLCPTRPDALALLTQAYMQQARQQQKGSRLRIDPEIAQRLTKGGVPQTPQHAMAAIDLLRYAGEIDQARAFNAAATIAFPDDLRFVIRRARMAEQKGQFESAITIWQQIAKGSTRYQRDAQFHLLSLYQRLERFEDAEQITAALLLSDLPLEDRIQLALKIGQRAVMLALLRALSASPPQIQNMRHQQGCAIGEALLDHGEIGLLLWLRRRRMPLGDGVKQVLDACAFSTLDGPEMPEDFDSASQIRSPDFMLPLECFAGLPATPPGWPGRRTAPGRVLLVNASLKAGGAERQFVALIKALLQAGLAPQDLHVAVFSLEKDRGRAAFLSDLAALGVEVHSLEALQVENPTLPAAVARIINALPFDLRQDVPSLWHLIQRLSPQILHGWQDRASAACGLAGVLCNVERLVLSMRNMAPNSRYDHKLSILKPLFLSLATRSNVTFTANAEAAARDYETWLSLPKGHVHPLRNIIEPATFAPLHRPYIVRQTNPDMTLGGVFRLALNKRPLLWLQTVAALRHQTDLSLRPVIFGTGPLLDPVLAEARRLGLEDLTVIQDVTDPGQIYRDMDLLLLMSRVEGLPNVLLEAQAAGLPVAACDVGGVREALQRRGAAGALLLPADIIADKAATEIAHWLPRARAAKIDPRVGFIRKNFSQTAVTDPLIQIYCGQGAAS</sequence>
<reference evidence="1 2" key="1">
    <citation type="submission" date="2016-10" db="EMBL/GenBank/DDBJ databases">
        <authorList>
            <person name="de Groot N.N."/>
        </authorList>
    </citation>
    <scope>NUCLEOTIDE SEQUENCE [LARGE SCALE GENOMIC DNA]</scope>
    <source>
        <strain evidence="1 2">U95</strain>
    </source>
</reference>
<protein>
    <submittedName>
        <fullName evidence="1">Glycosyltransferase involved in cell wall bisynthesis</fullName>
    </submittedName>
</protein>